<dbReference type="RefSeq" id="WP_268074554.1">
    <property type="nucleotide sequence ID" value="NZ_CP109965.1"/>
</dbReference>
<gene>
    <name evidence="11" type="ORF">OLW01_00060</name>
</gene>
<organism evidence="11 12">
    <name type="scientific">Catenovulum adriaticum</name>
    <dbReference type="NCBI Taxonomy" id="2984846"/>
    <lineage>
        <taxon>Bacteria</taxon>
        <taxon>Pseudomonadati</taxon>
        <taxon>Pseudomonadota</taxon>
        <taxon>Gammaproteobacteria</taxon>
        <taxon>Alteromonadales</taxon>
        <taxon>Alteromonadaceae</taxon>
        <taxon>Catenovulum</taxon>
    </lineage>
</organism>
<evidence type="ECO:0000256" key="7">
    <source>
        <dbReference type="ARBA" id="ARBA00023014"/>
    </source>
</evidence>
<reference evidence="11" key="1">
    <citation type="submission" date="2022-10" db="EMBL/GenBank/DDBJ databases">
        <title>Catenovulum adriacola sp. nov. isolated in the Harbour of Susak.</title>
        <authorList>
            <person name="Schoch T."/>
            <person name="Reich S.J."/>
            <person name="Stoeferle S."/>
            <person name="Flaiz M."/>
            <person name="Kazda M."/>
            <person name="Riedel C.U."/>
            <person name="Duerre P."/>
        </authorList>
    </citation>
    <scope>NUCLEOTIDE SEQUENCE</scope>
    <source>
        <strain evidence="11">TS8</strain>
    </source>
</reference>
<dbReference type="InterPro" id="IPR012675">
    <property type="entry name" value="Beta-grasp_dom_sf"/>
</dbReference>
<dbReference type="Pfam" id="PF00111">
    <property type="entry name" value="Fer2"/>
    <property type="match status" value="1"/>
</dbReference>
<evidence type="ECO:0000256" key="3">
    <source>
        <dbReference type="ARBA" id="ARBA00022714"/>
    </source>
</evidence>
<keyword evidence="4" id="KW-0479">Metal-binding</keyword>
<evidence type="ECO:0000256" key="8">
    <source>
        <dbReference type="ARBA" id="ARBA00023075"/>
    </source>
</evidence>
<dbReference type="PROSITE" id="PS51085">
    <property type="entry name" value="2FE2S_FER_2"/>
    <property type="match status" value="1"/>
</dbReference>
<proteinExistence type="inferred from homology"/>
<keyword evidence="3" id="KW-0001">2Fe-2S</keyword>
<keyword evidence="5" id="KW-0249">Electron transport</keyword>
<dbReference type="EMBL" id="CP109965">
    <property type="protein sequence ID" value="WAJ70252.1"/>
    <property type="molecule type" value="Genomic_DNA"/>
</dbReference>
<evidence type="ECO:0000256" key="9">
    <source>
        <dbReference type="ARBA" id="ARBA00034078"/>
    </source>
</evidence>
<evidence type="ECO:0000256" key="6">
    <source>
        <dbReference type="ARBA" id="ARBA00023004"/>
    </source>
</evidence>
<name>A0ABY7AL24_9ALTE</name>
<evidence type="ECO:0000313" key="12">
    <source>
        <dbReference type="Proteomes" id="UP001163726"/>
    </source>
</evidence>
<sequence length="92" mass="10147">MNSVQVTLKPSGIQFSVEPLETIVEAALRHNIDFPYSCLQGTCDTCICKLTKGKVSYGDLPYVFTDEEKAQGITFACIAYPLTDIELELPNV</sequence>
<protein>
    <submittedName>
        <fullName evidence="11">2Fe-2S iron-sulfur cluster-binding protein</fullName>
    </submittedName>
</protein>
<dbReference type="Gene3D" id="3.10.20.30">
    <property type="match status" value="1"/>
</dbReference>
<accession>A0ABY7AL24</accession>
<evidence type="ECO:0000259" key="10">
    <source>
        <dbReference type="PROSITE" id="PS51085"/>
    </source>
</evidence>
<keyword evidence="12" id="KW-1185">Reference proteome</keyword>
<evidence type="ECO:0000256" key="2">
    <source>
        <dbReference type="ARBA" id="ARBA00022448"/>
    </source>
</evidence>
<feature type="domain" description="2Fe-2S ferredoxin-type" evidence="10">
    <location>
        <begin position="4"/>
        <end position="92"/>
    </location>
</feature>
<evidence type="ECO:0000256" key="4">
    <source>
        <dbReference type="ARBA" id="ARBA00022723"/>
    </source>
</evidence>
<dbReference type="PANTHER" id="PTHR43112:SF3">
    <property type="entry name" value="FERREDOXIN-2, CHLOROPLASTIC"/>
    <property type="match status" value="1"/>
</dbReference>
<dbReference type="InterPro" id="IPR001041">
    <property type="entry name" value="2Fe-2S_ferredoxin-type"/>
</dbReference>
<comment type="cofactor">
    <cofactor evidence="9">
        <name>[2Fe-2S] cluster</name>
        <dbReference type="ChEBI" id="CHEBI:190135"/>
    </cofactor>
</comment>
<keyword evidence="2" id="KW-0813">Transport</keyword>
<evidence type="ECO:0000313" key="11">
    <source>
        <dbReference type="EMBL" id="WAJ70252.1"/>
    </source>
</evidence>
<evidence type="ECO:0000256" key="5">
    <source>
        <dbReference type="ARBA" id="ARBA00022982"/>
    </source>
</evidence>
<dbReference type="Proteomes" id="UP001163726">
    <property type="component" value="Chromosome"/>
</dbReference>
<dbReference type="SUPFAM" id="SSF54292">
    <property type="entry name" value="2Fe-2S ferredoxin-like"/>
    <property type="match status" value="1"/>
</dbReference>
<keyword evidence="6" id="KW-0408">Iron</keyword>
<keyword evidence="8" id="KW-0830">Ubiquinone</keyword>
<comment type="similarity">
    <text evidence="1">Belongs to the 2Fe2S plant-type ferredoxin family.</text>
</comment>
<dbReference type="CDD" id="cd00207">
    <property type="entry name" value="fer2"/>
    <property type="match status" value="1"/>
</dbReference>
<dbReference type="InterPro" id="IPR036010">
    <property type="entry name" value="2Fe-2S_ferredoxin-like_sf"/>
</dbReference>
<evidence type="ECO:0000256" key="1">
    <source>
        <dbReference type="ARBA" id="ARBA00007874"/>
    </source>
</evidence>
<keyword evidence="7" id="KW-0411">Iron-sulfur</keyword>
<dbReference type="PANTHER" id="PTHR43112">
    <property type="entry name" value="FERREDOXIN"/>
    <property type="match status" value="1"/>
</dbReference>